<dbReference type="InterPro" id="IPR058841">
    <property type="entry name" value="HTH_76"/>
</dbReference>
<organism evidence="4 5">
    <name type="scientific">Chytriomyces confervae</name>
    <dbReference type="NCBI Taxonomy" id="246404"/>
    <lineage>
        <taxon>Eukaryota</taxon>
        <taxon>Fungi</taxon>
        <taxon>Fungi incertae sedis</taxon>
        <taxon>Chytridiomycota</taxon>
        <taxon>Chytridiomycota incertae sedis</taxon>
        <taxon>Chytridiomycetes</taxon>
        <taxon>Chytridiales</taxon>
        <taxon>Chytriomycetaceae</taxon>
        <taxon>Chytriomyces</taxon>
    </lineage>
</organism>
<dbReference type="Proteomes" id="UP000320333">
    <property type="component" value="Unassembled WGS sequence"/>
</dbReference>
<protein>
    <submittedName>
        <fullName evidence="4">Uncharacterized protein</fullName>
    </submittedName>
</protein>
<keyword evidence="5" id="KW-1185">Reference proteome</keyword>
<dbReference type="OrthoDB" id="9936937at2759"/>
<accession>A0A507FTD4</accession>
<evidence type="ECO:0000256" key="1">
    <source>
        <dbReference type="SAM" id="MobiDB-lite"/>
    </source>
</evidence>
<dbReference type="Pfam" id="PF17733">
    <property type="entry name" value="KPWE_dom"/>
    <property type="match status" value="1"/>
</dbReference>
<proteinExistence type="predicted"/>
<dbReference type="Pfam" id="PF25871">
    <property type="entry name" value="HTH_76"/>
    <property type="match status" value="1"/>
</dbReference>
<evidence type="ECO:0000259" key="3">
    <source>
        <dbReference type="Pfam" id="PF25871"/>
    </source>
</evidence>
<gene>
    <name evidence="4" type="ORF">CcCBS67573_g00265</name>
</gene>
<evidence type="ECO:0000313" key="4">
    <source>
        <dbReference type="EMBL" id="TPX78396.1"/>
    </source>
</evidence>
<reference evidence="4 5" key="1">
    <citation type="journal article" date="2019" name="Sci. Rep.">
        <title>Comparative genomics of chytrid fungi reveal insights into the obligate biotrophic and pathogenic lifestyle of Synchytrium endobioticum.</title>
        <authorList>
            <person name="van de Vossenberg B.T.L.H."/>
            <person name="Warris S."/>
            <person name="Nguyen H.D.T."/>
            <person name="van Gent-Pelzer M.P.E."/>
            <person name="Joly D.L."/>
            <person name="van de Geest H.C."/>
            <person name="Bonants P.J.M."/>
            <person name="Smith D.S."/>
            <person name="Levesque C.A."/>
            <person name="van der Lee T.A.J."/>
        </authorList>
    </citation>
    <scope>NUCLEOTIDE SEQUENCE [LARGE SCALE GENOMIC DNA]</scope>
    <source>
        <strain evidence="4 5">CBS 675.73</strain>
    </source>
</reference>
<feature type="domain" description="PEX14-like helix-turn-helix" evidence="3">
    <location>
        <begin position="3"/>
        <end position="52"/>
    </location>
</feature>
<dbReference type="PANTHER" id="PTHR36855">
    <property type="entry name" value="CHROMOSOME 10, WHOLE GENOME SHOTGUN SEQUENCE"/>
    <property type="match status" value="1"/>
</dbReference>
<feature type="domain" description="Peroxisomal membrane protein PEX14-like KPWE" evidence="2">
    <location>
        <begin position="98"/>
        <end position="145"/>
    </location>
</feature>
<feature type="region of interest" description="Disordered" evidence="1">
    <location>
        <begin position="59"/>
        <end position="95"/>
    </location>
</feature>
<dbReference type="EMBL" id="QEAP01000004">
    <property type="protein sequence ID" value="TPX78396.1"/>
    <property type="molecule type" value="Genomic_DNA"/>
</dbReference>
<name>A0A507FTD4_9FUNG</name>
<evidence type="ECO:0000313" key="5">
    <source>
        <dbReference type="Proteomes" id="UP000320333"/>
    </source>
</evidence>
<dbReference type="InterPro" id="IPR040554">
    <property type="entry name" value="KPWE_PEX14_dom"/>
</dbReference>
<dbReference type="STRING" id="246404.A0A507FTD4"/>
<evidence type="ECO:0000259" key="2">
    <source>
        <dbReference type="Pfam" id="PF17733"/>
    </source>
</evidence>
<comment type="caution">
    <text evidence="4">The sequence shown here is derived from an EMBL/GenBank/DDBJ whole genome shotgun (WGS) entry which is preliminary data.</text>
</comment>
<sequence>MSSFATYDFDSDATFAQGLASILSRMAQQNQSSDAIEAAVNDAKRFYFAKYIAATTVDQAPAPSTGNSSDPSHSNSETMMTESVATSGEDVSSPAQATYPKSFAEICAMVARGEEIPGIRLIPTTVHDPSLASKPVAPKRLKPWEVAREQAEQVGADSIASHHLSENTASVVPL</sequence>
<dbReference type="AlphaFoldDB" id="A0A507FTD4"/>
<dbReference type="PANTHER" id="PTHR36855:SF1">
    <property type="entry name" value="PEROXISOME MEMBRANE ANCHOR PROTEIN PEX14P N-TERMINAL DOMAIN-CONTAINING PROTEIN"/>
    <property type="match status" value="1"/>
</dbReference>